<dbReference type="Pfam" id="PF00076">
    <property type="entry name" value="RRM_1"/>
    <property type="match status" value="1"/>
</dbReference>
<dbReference type="SUPFAM" id="SSF54928">
    <property type="entry name" value="RNA-binding domain, RBD"/>
    <property type="match status" value="1"/>
</dbReference>
<reference evidence="5 6" key="1">
    <citation type="submission" date="2022-05" db="EMBL/GenBank/DDBJ databases">
        <authorList>
            <consortium name="Genoscope - CEA"/>
            <person name="William W."/>
        </authorList>
    </citation>
    <scope>NUCLEOTIDE SEQUENCE [LARGE SCALE GENOMIC DNA]</scope>
</reference>
<evidence type="ECO:0000256" key="2">
    <source>
        <dbReference type="PROSITE-ProRule" id="PRU00176"/>
    </source>
</evidence>
<sequence>MEEHKIYVGNLSYDTDNESLKICFDKVVEVVDAKIVMERENPSRSRGFGFVTVNSADDIQRAVEELNDTDLDGRTIKVSKANARGGGGGGGGGYRRGGGGGYRGGRGGRGGGGGGGYRERGYGGGGGGYGSRSYGGGGGGGYDGGYDDGYSGSYSGGNQYRKGSAH</sequence>
<protein>
    <recommendedName>
        <fullName evidence="4">RRM domain-containing protein</fullName>
    </recommendedName>
</protein>
<dbReference type="InterPro" id="IPR035979">
    <property type="entry name" value="RBD_domain_sf"/>
</dbReference>
<dbReference type="GO" id="GO:0003723">
    <property type="term" value="F:RNA binding"/>
    <property type="evidence" value="ECO:0007669"/>
    <property type="project" value="UniProtKB-UniRule"/>
</dbReference>
<name>A0AAU9WMA7_9CNID</name>
<dbReference type="InterPro" id="IPR000504">
    <property type="entry name" value="RRM_dom"/>
</dbReference>
<proteinExistence type="predicted"/>
<evidence type="ECO:0000259" key="4">
    <source>
        <dbReference type="PROSITE" id="PS50102"/>
    </source>
</evidence>
<evidence type="ECO:0000313" key="6">
    <source>
        <dbReference type="Proteomes" id="UP001159428"/>
    </source>
</evidence>
<keyword evidence="1 2" id="KW-0694">RNA-binding</keyword>
<gene>
    <name evidence="5" type="ORF">PMEA_00007368</name>
</gene>
<feature type="compositionally biased region" description="Gly residues" evidence="3">
    <location>
        <begin position="84"/>
        <end position="114"/>
    </location>
</feature>
<dbReference type="Gene3D" id="3.30.70.330">
    <property type="match status" value="1"/>
</dbReference>
<dbReference type="Proteomes" id="UP001159428">
    <property type="component" value="Unassembled WGS sequence"/>
</dbReference>
<evidence type="ECO:0000256" key="3">
    <source>
        <dbReference type="SAM" id="MobiDB-lite"/>
    </source>
</evidence>
<dbReference type="SMART" id="SM00360">
    <property type="entry name" value="RRM"/>
    <property type="match status" value="1"/>
</dbReference>
<dbReference type="EMBL" id="CALNXJ010000016">
    <property type="protein sequence ID" value="CAH3118512.1"/>
    <property type="molecule type" value="Genomic_DNA"/>
</dbReference>
<dbReference type="PROSITE" id="PS50102">
    <property type="entry name" value="RRM"/>
    <property type="match status" value="1"/>
</dbReference>
<feature type="compositionally biased region" description="Gly residues" evidence="3">
    <location>
        <begin position="127"/>
        <end position="144"/>
    </location>
</feature>
<feature type="compositionally biased region" description="Low complexity" evidence="3">
    <location>
        <begin position="148"/>
        <end position="157"/>
    </location>
</feature>
<evidence type="ECO:0000256" key="1">
    <source>
        <dbReference type="ARBA" id="ARBA00022884"/>
    </source>
</evidence>
<feature type="region of interest" description="Disordered" evidence="3">
    <location>
        <begin position="81"/>
        <end position="114"/>
    </location>
</feature>
<dbReference type="PANTHER" id="PTHR48027">
    <property type="entry name" value="HETEROGENEOUS NUCLEAR RIBONUCLEOPROTEIN 87F-RELATED"/>
    <property type="match status" value="1"/>
</dbReference>
<comment type="caution">
    <text evidence="5">The sequence shown here is derived from an EMBL/GenBank/DDBJ whole genome shotgun (WGS) entry which is preliminary data.</text>
</comment>
<accession>A0AAU9WMA7</accession>
<dbReference type="InterPro" id="IPR012677">
    <property type="entry name" value="Nucleotide-bd_a/b_plait_sf"/>
</dbReference>
<dbReference type="AlphaFoldDB" id="A0AAU9WMA7"/>
<feature type="domain" description="RRM" evidence="4">
    <location>
        <begin position="4"/>
        <end position="83"/>
    </location>
</feature>
<dbReference type="InterPro" id="IPR052462">
    <property type="entry name" value="SLIRP/GR-RBP-like"/>
</dbReference>
<evidence type="ECO:0000313" key="5">
    <source>
        <dbReference type="EMBL" id="CAH3118512.1"/>
    </source>
</evidence>
<feature type="region of interest" description="Disordered" evidence="3">
    <location>
        <begin position="127"/>
        <end position="166"/>
    </location>
</feature>
<keyword evidence="6" id="KW-1185">Reference proteome</keyword>
<organism evidence="5 6">
    <name type="scientific">Pocillopora meandrina</name>
    <dbReference type="NCBI Taxonomy" id="46732"/>
    <lineage>
        <taxon>Eukaryota</taxon>
        <taxon>Metazoa</taxon>
        <taxon>Cnidaria</taxon>
        <taxon>Anthozoa</taxon>
        <taxon>Hexacorallia</taxon>
        <taxon>Scleractinia</taxon>
        <taxon>Astrocoeniina</taxon>
        <taxon>Pocilloporidae</taxon>
        <taxon>Pocillopora</taxon>
    </lineage>
</organism>